<dbReference type="Pfam" id="PF04464">
    <property type="entry name" value="Glyphos_transf"/>
    <property type="match status" value="1"/>
</dbReference>
<keyword evidence="4" id="KW-0808">Transferase</keyword>
<sequence length="414" mass="48939">MRGKGKVFAKKLVNSSPLLKELAVKGYDWVSRFKYRRIKRHTPTQEKTVVFESFLGRQYGCSPKALFLEMARNPAYKDYTKIWMFVRPEKYKSLEKYPGTKVVKYGSREFYQSYAKAKYWITNYHLPRGIQKAKDQVYIQTWHGTPLKKIGCDVADKGFLSADKKRAFKEYEREGRLIDFLPSPSSFYTEKITSAFRLGSQAKILEIGYPRNDALFTFTEEKCAKIREKLGIPKEKRTLLYAPTWRDDQHKAGTGYTYKLGLDFDCLREKLGEDWVILFRAHYLISSSFDFKKYGGFIKNVSEYDDINDLYLISDMLVTDYSSVFFDYGNLMRPMLFYMYDYEKYKNQLRDFYFDITELPGPVIKEERDISKDIEELWENFSYDEKYRRFNERFNPVRGACSGEILKRIIAGSS</sequence>
<keyword evidence="3" id="KW-1003">Cell membrane</keyword>
<dbReference type="InterPro" id="IPR043149">
    <property type="entry name" value="TagF_N"/>
</dbReference>
<evidence type="ECO:0000313" key="8">
    <source>
        <dbReference type="Proteomes" id="UP000823842"/>
    </source>
</evidence>
<dbReference type="SUPFAM" id="SSF53756">
    <property type="entry name" value="UDP-Glycosyltransferase/glycogen phosphorylase"/>
    <property type="match status" value="1"/>
</dbReference>
<comment type="caution">
    <text evidence="7">The sequence shown here is derived from an EMBL/GenBank/DDBJ whole genome shotgun (WGS) entry which is preliminary data.</text>
</comment>
<name>A0A9D2RVU4_9FIRM</name>
<dbReference type="GO" id="GO:0047355">
    <property type="term" value="F:CDP-glycerol glycerophosphotransferase activity"/>
    <property type="evidence" value="ECO:0007669"/>
    <property type="project" value="InterPro"/>
</dbReference>
<dbReference type="Gene3D" id="3.40.50.11820">
    <property type="match status" value="1"/>
</dbReference>
<evidence type="ECO:0000256" key="4">
    <source>
        <dbReference type="ARBA" id="ARBA00022679"/>
    </source>
</evidence>
<keyword evidence="5" id="KW-0777">Teichoic acid biosynthesis</keyword>
<dbReference type="GO" id="GO:0019350">
    <property type="term" value="P:teichoic acid biosynthetic process"/>
    <property type="evidence" value="ECO:0007669"/>
    <property type="project" value="UniProtKB-KW"/>
</dbReference>
<dbReference type="GO" id="GO:0005886">
    <property type="term" value="C:plasma membrane"/>
    <property type="evidence" value="ECO:0007669"/>
    <property type="project" value="UniProtKB-SubCell"/>
</dbReference>
<dbReference type="InterPro" id="IPR051612">
    <property type="entry name" value="Teichoic_Acid_Biosynth"/>
</dbReference>
<organism evidence="7 8">
    <name type="scientific">Candidatus Blautia faecavium</name>
    <dbReference type="NCBI Taxonomy" id="2838487"/>
    <lineage>
        <taxon>Bacteria</taxon>
        <taxon>Bacillati</taxon>
        <taxon>Bacillota</taxon>
        <taxon>Clostridia</taxon>
        <taxon>Lachnospirales</taxon>
        <taxon>Lachnospiraceae</taxon>
        <taxon>Blautia</taxon>
    </lineage>
</organism>
<gene>
    <name evidence="7" type="ORF">IAA06_04490</name>
</gene>
<proteinExistence type="inferred from homology"/>
<reference evidence="7" key="2">
    <citation type="submission" date="2021-04" db="EMBL/GenBank/DDBJ databases">
        <authorList>
            <person name="Gilroy R."/>
        </authorList>
    </citation>
    <scope>NUCLEOTIDE SEQUENCE</scope>
    <source>
        <strain evidence="7">ChiSjej1B19-5720</strain>
    </source>
</reference>
<evidence type="ECO:0000256" key="6">
    <source>
        <dbReference type="ARBA" id="ARBA00023136"/>
    </source>
</evidence>
<dbReference type="Gene3D" id="3.40.50.12580">
    <property type="match status" value="1"/>
</dbReference>
<comment type="subcellular location">
    <subcellularLocation>
        <location evidence="1">Cell membrane</location>
        <topology evidence="1">Peripheral membrane protein</topology>
    </subcellularLocation>
</comment>
<dbReference type="Proteomes" id="UP000823842">
    <property type="component" value="Unassembled WGS sequence"/>
</dbReference>
<protein>
    <submittedName>
        <fullName evidence="7">CDP-glycerol glycerophosphotransferase family protein</fullName>
    </submittedName>
</protein>
<dbReference type="PANTHER" id="PTHR37316">
    <property type="entry name" value="TEICHOIC ACID GLYCEROL-PHOSPHATE PRIMASE"/>
    <property type="match status" value="1"/>
</dbReference>
<evidence type="ECO:0000256" key="1">
    <source>
        <dbReference type="ARBA" id="ARBA00004202"/>
    </source>
</evidence>
<dbReference type="PANTHER" id="PTHR37316:SF3">
    <property type="entry name" value="TEICHOIC ACID GLYCEROL-PHOSPHATE TRANSFERASE"/>
    <property type="match status" value="1"/>
</dbReference>
<dbReference type="InterPro" id="IPR043148">
    <property type="entry name" value="TagF_C"/>
</dbReference>
<keyword evidence="6" id="KW-0472">Membrane</keyword>
<evidence type="ECO:0000256" key="5">
    <source>
        <dbReference type="ARBA" id="ARBA00022944"/>
    </source>
</evidence>
<dbReference type="EMBL" id="DWYZ01000089">
    <property type="protein sequence ID" value="HJB28036.1"/>
    <property type="molecule type" value="Genomic_DNA"/>
</dbReference>
<evidence type="ECO:0000256" key="3">
    <source>
        <dbReference type="ARBA" id="ARBA00022475"/>
    </source>
</evidence>
<reference evidence="7" key="1">
    <citation type="journal article" date="2021" name="PeerJ">
        <title>Extensive microbial diversity within the chicken gut microbiome revealed by metagenomics and culture.</title>
        <authorList>
            <person name="Gilroy R."/>
            <person name="Ravi A."/>
            <person name="Getino M."/>
            <person name="Pursley I."/>
            <person name="Horton D.L."/>
            <person name="Alikhan N.F."/>
            <person name="Baker D."/>
            <person name="Gharbi K."/>
            <person name="Hall N."/>
            <person name="Watson M."/>
            <person name="Adriaenssens E.M."/>
            <person name="Foster-Nyarko E."/>
            <person name="Jarju S."/>
            <person name="Secka A."/>
            <person name="Antonio M."/>
            <person name="Oren A."/>
            <person name="Chaudhuri R.R."/>
            <person name="La Ragione R."/>
            <person name="Hildebrand F."/>
            <person name="Pallen M.J."/>
        </authorList>
    </citation>
    <scope>NUCLEOTIDE SEQUENCE</scope>
    <source>
        <strain evidence="7">ChiSjej1B19-5720</strain>
    </source>
</reference>
<accession>A0A9D2RVU4</accession>
<dbReference type="AlphaFoldDB" id="A0A9D2RVU4"/>
<evidence type="ECO:0000256" key="2">
    <source>
        <dbReference type="ARBA" id="ARBA00010488"/>
    </source>
</evidence>
<comment type="similarity">
    <text evidence="2">Belongs to the CDP-glycerol glycerophosphotransferase family.</text>
</comment>
<dbReference type="InterPro" id="IPR007554">
    <property type="entry name" value="Glycerophosphate_synth"/>
</dbReference>
<evidence type="ECO:0000313" key="7">
    <source>
        <dbReference type="EMBL" id="HJB28036.1"/>
    </source>
</evidence>